<dbReference type="RefSeq" id="WP_186557949.1">
    <property type="nucleotide sequence ID" value="NZ_JACNMF010000001.1"/>
</dbReference>
<keyword evidence="6" id="KW-1185">Reference proteome</keyword>
<dbReference type="InterPro" id="IPR024079">
    <property type="entry name" value="MetalloPept_cat_dom_sf"/>
</dbReference>
<dbReference type="SUPFAM" id="SSF49785">
    <property type="entry name" value="Galactose-binding domain-like"/>
    <property type="match status" value="1"/>
</dbReference>
<gene>
    <name evidence="5" type="ORF">H7U19_00870</name>
</gene>
<keyword evidence="3" id="KW-0378">Hydrolase</keyword>
<dbReference type="InterPro" id="IPR008979">
    <property type="entry name" value="Galactose-bd-like_sf"/>
</dbReference>
<evidence type="ECO:0000256" key="1">
    <source>
        <dbReference type="ARBA" id="ARBA00022670"/>
    </source>
</evidence>
<dbReference type="GO" id="GO:0006508">
    <property type="term" value="P:proteolysis"/>
    <property type="evidence" value="ECO:0007669"/>
    <property type="project" value="UniProtKB-KW"/>
</dbReference>
<dbReference type="InterPro" id="IPR026444">
    <property type="entry name" value="Secre_tail"/>
</dbReference>
<reference evidence="5" key="1">
    <citation type="submission" date="2020-08" db="EMBL/GenBank/DDBJ databases">
        <title>Hyunsoonleella sp. strain SJ7 genome sequencing and assembly.</title>
        <authorList>
            <person name="Kim I."/>
        </authorList>
    </citation>
    <scope>NUCLEOTIDE SEQUENCE</scope>
    <source>
        <strain evidence="5">SJ7</strain>
    </source>
</reference>
<dbReference type="Pfam" id="PF13583">
    <property type="entry name" value="Reprolysin_4"/>
    <property type="match status" value="1"/>
</dbReference>
<dbReference type="Pfam" id="PF18962">
    <property type="entry name" value="Por_Secre_tail"/>
    <property type="match status" value="1"/>
</dbReference>
<evidence type="ECO:0000256" key="3">
    <source>
        <dbReference type="ARBA" id="ARBA00022801"/>
    </source>
</evidence>
<dbReference type="InterPro" id="IPR013783">
    <property type="entry name" value="Ig-like_fold"/>
</dbReference>
<keyword evidence="1" id="KW-0645">Protease</keyword>
<protein>
    <submittedName>
        <fullName evidence="5">T9SS type A sorting domain-containing protein</fullName>
    </submittedName>
</protein>
<evidence type="ECO:0000313" key="6">
    <source>
        <dbReference type="Proteomes" id="UP000656244"/>
    </source>
</evidence>
<name>A0A923KKK8_9FLAO</name>
<dbReference type="AlphaFoldDB" id="A0A923KKK8"/>
<sequence>MVTKTNLHYVFSTAMFLLVFSVYGQQSPWTKVKSIQNNQALSKLNLESAEVDYFSLNQTEFLQNLASASTNKNGTATISIPTENGEIHAFEIEERSVFSPELAVQFPDIKSYVGYAIDGSGVRLRMSVSPNGIQTMISYADKPMVFMQPLERGSEQYLVYQKGDKKGELAGFKCNTIETLKTKASKSGGAKIDEGGANDQTLQTFRIAISTTGEYTAYHGGTVGGALAGINATLTRVNEIFEADMAVTFELVNATQLIYTNSATDPYSNPSVGTDENNSNNLDGWSLQLQNTLSSTIGNAAYDIGHLFGDDGGGGSAGCIRCVCRDDNTSDDMDLNKGSAYTSPPNGVPEGDTFDLNYVIHEIGHQMGANHTWAFDTESGTNVNSEPGSGSTLMAYAGITGPDDVASDSDPYFHYHSIKQILDNLTSKSCQTTSALTNNPPSANAGSNYVIPAGTPYVLKGSATDSDSGDVLTYCWEQTDSGKTDYQNFGPTLTSSSMNRSLPPSTSPDRYIPRLSSVLEGNITQTNPGLGSDWETVATVDRTLNWALTVRDRNPASTTVGQSSYDRMQIQVVDGTVPNPVGPFVVTSQNTNGIQWTQNTSETITWDVAGTDANGINTSNVNILLSTDGGETFSTVLASSTPNDGSETITVPNIAAPFCRIMIEPVGNIYYAVNTEDFAIGYIVTTTCNQQYASSSNLNLPITDGNSVTNIINVPDSGTISSIKTNVDVTHTYISDLIVTLEHPNGSTSSVIWNENCFNSPGYQDFDIIFDNEGSAVACASPTNGTYIPANSLSIFDGLDSQGNWQISVSDGFAGDTGTLNDWYVEFCITTVVLGNDDFNGLTGLEVFPNPSEGKFNVQLETITESNTVNIAVYDLKGRSIYANTFKSTSKFEQTIDLGKVQSGLYILKVSDGQRTSSRKIAIE</sequence>
<dbReference type="GO" id="GO:0004252">
    <property type="term" value="F:serine-type endopeptidase activity"/>
    <property type="evidence" value="ECO:0007669"/>
    <property type="project" value="InterPro"/>
</dbReference>
<dbReference type="InterPro" id="IPR002884">
    <property type="entry name" value="P_dom"/>
</dbReference>
<dbReference type="SUPFAM" id="SSF55486">
    <property type="entry name" value="Metalloproteases ('zincins'), catalytic domain"/>
    <property type="match status" value="1"/>
</dbReference>
<dbReference type="Proteomes" id="UP000656244">
    <property type="component" value="Unassembled WGS sequence"/>
</dbReference>
<accession>A0A923KKK8</accession>
<dbReference type="GO" id="GO:0008237">
    <property type="term" value="F:metallopeptidase activity"/>
    <property type="evidence" value="ECO:0007669"/>
    <property type="project" value="InterPro"/>
</dbReference>
<proteinExistence type="predicted"/>
<dbReference type="Gene3D" id="2.60.40.10">
    <property type="entry name" value="Immunoglobulins"/>
    <property type="match status" value="1"/>
</dbReference>
<evidence type="ECO:0000259" key="4">
    <source>
        <dbReference type="PROSITE" id="PS51829"/>
    </source>
</evidence>
<dbReference type="PROSITE" id="PS51829">
    <property type="entry name" value="P_HOMO_B"/>
    <property type="match status" value="1"/>
</dbReference>
<dbReference type="Gene3D" id="3.40.390.10">
    <property type="entry name" value="Collagenase (Catalytic Domain)"/>
    <property type="match status" value="1"/>
</dbReference>
<evidence type="ECO:0000256" key="2">
    <source>
        <dbReference type="ARBA" id="ARBA00022729"/>
    </source>
</evidence>
<keyword evidence="2" id="KW-0732">Signal</keyword>
<dbReference type="EMBL" id="JACNMF010000001">
    <property type="protein sequence ID" value="MBC3756935.1"/>
    <property type="molecule type" value="Genomic_DNA"/>
</dbReference>
<dbReference type="Pfam" id="PF01483">
    <property type="entry name" value="P_proprotein"/>
    <property type="match status" value="1"/>
</dbReference>
<feature type="domain" description="P/Homo B" evidence="4">
    <location>
        <begin position="687"/>
        <end position="834"/>
    </location>
</feature>
<evidence type="ECO:0000313" key="5">
    <source>
        <dbReference type="EMBL" id="MBC3756935.1"/>
    </source>
</evidence>
<organism evidence="5 6">
    <name type="scientific">Hyunsoonleella aquatilis</name>
    <dbReference type="NCBI Taxonomy" id="2762758"/>
    <lineage>
        <taxon>Bacteria</taxon>
        <taxon>Pseudomonadati</taxon>
        <taxon>Bacteroidota</taxon>
        <taxon>Flavobacteriia</taxon>
        <taxon>Flavobacteriales</taxon>
        <taxon>Flavobacteriaceae</taxon>
    </lineage>
</organism>
<dbReference type="NCBIfam" id="TIGR04183">
    <property type="entry name" value="Por_Secre_tail"/>
    <property type="match status" value="1"/>
</dbReference>
<comment type="caution">
    <text evidence="5">The sequence shown here is derived from an EMBL/GenBank/DDBJ whole genome shotgun (WGS) entry which is preliminary data.</text>
</comment>
<dbReference type="Gene3D" id="2.60.120.260">
    <property type="entry name" value="Galactose-binding domain-like"/>
    <property type="match status" value="1"/>
</dbReference>